<evidence type="ECO:0000259" key="2">
    <source>
        <dbReference type="PROSITE" id="PS50940"/>
    </source>
</evidence>
<proteinExistence type="predicted"/>
<sequence length="125" mass="13914">MYTNSNTSPYHPRHSRNNPNGTLLPPSQIRVNQVSTQLPATQQSNTKMRLSISTVAIFLASLFLNQAVAAPHKECTPGKIWADDTDCHAFYQCEEPGKKVRQYCGMGTAFNRKTQTCDTQGNVCH</sequence>
<evidence type="ECO:0000313" key="4">
    <source>
        <dbReference type="Proteomes" id="UP000244073"/>
    </source>
</evidence>
<dbReference type="Gene3D" id="2.170.140.10">
    <property type="entry name" value="Chitin binding domain"/>
    <property type="match status" value="1"/>
</dbReference>
<dbReference type="InterPro" id="IPR002557">
    <property type="entry name" value="Chitin-bd_dom"/>
</dbReference>
<accession>A0A2T5M6K5</accession>
<dbReference type="PROSITE" id="PS50940">
    <property type="entry name" value="CHIT_BIND_II"/>
    <property type="match status" value="1"/>
</dbReference>
<feature type="region of interest" description="Disordered" evidence="1">
    <location>
        <begin position="1"/>
        <end position="26"/>
    </location>
</feature>
<protein>
    <recommendedName>
        <fullName evidence="2">Chitin-binding type-2 domain-containing protein</fullName>
    </recommendedName>
</protein>
<organism evidence="3 4">
    <name type="scientific">Aspergillus ochraceoroseus IBT 24754</name>
    <dbReference type="NCBI Taxonomy" id="1392256"/>
    <lineage>
        <taxon>Eukaryota</taxon>
        <taxon>Fungi</taxon>
        <taxon>Dikarya</taxon>
        <taxon>Ascomycota</taxon>
        <taxon>Pezizomycotina</taxon>
        <taxon>Eurotiomycetes</taxon>
        <taxon>Eurotiomycetidae</taxon>
        <taxon>Eurotiales</taxon>
        <taxon>Aspergillaceae</taxon>
        <taxon>Aspergillus</taxon>
        <taxon>Aspergillus subgen. Nidulantes</taxon>
    </lineage>
</organism>
<comment type="caution">
    <text evidence="3">The sequence shown here is derived from an EMBL/GenBank/DDBJ whole genome shotgun (WGS) entry which is preliminary data.</text>
</comment>
<gene>
    <name evidence="3" type="ORF">P175DRAFT_0527622</name>
</gene>
<dbReference type="InterPro" id="IPR036508">
    <property type="entry name" value="Chitin-bd_dom_sf"/>
</dbReference>
<name>A0A2T5M6K5_9EURO</name>
<dbReference type="Pfam" id="PF01607">
    <property type="entry name" value="CBM_14"/>
    <property type="match status" value="1"/>
</dbReference>
<dbReference type="SMART" id="SM00494">
    <property type="entry name" value="ChtBD2"/>
    <property type="match status" value="1"/>
</dbReference>
<dbReference type="SUPFAM" id="SSF57625">
    <property type="entry name" value="Invertebrate chitin-binding proteins"/>
    <property type="match status" value="1"/>
</dbReference>
<dbReference type="OrthoDB" id="10685823at2759"/>
<dbReference type="RefSeq" id="XP_040755559.1">
    <property type="nucleotide sequence ID" value="XM_040899541.1"/>
</dbReference>
<evidence type="ECO:0000313" key="3">
    <source>
        <dbReference type="EMBL" id="PTU24167.1"/>
    </source>
</evidence>
<dbReference type="GeneID" id="63816423"/>
<feature type="domain" description="Chitin-binding type-2" evidence="2">
    <location>
        <begin position="72"/>
        <end position="125"/>
    </location>
</feature>
<dbReference type="GO" id="GO:0005576">
    <property type="term" value="C:extracellular region"/>
    <property type="evidence" value="ECO:0007669"/>
    <property type="project" value="InterPro"/>
</dbReference>
<dbReference type="VEuPathDB" id="FungiDB:P175DRAFT_0527622"/>
<dbReference type="Proteomes" id="UP000244073">
    <property type="component" value="Unassembled WGS sequence"/>
</dbReference>
<dbReference type="EMBL" id="MSFN02000001">
    <property type="protein sequence ID" value="PTU24167.1"/>
    <property type="molecule type" value="Genomic_DNA"/>
</dbReference>
<reference evidence="3 4" key="1">
    <citation type="journal article" date="2018" name="Proc. Natl. Acad. Sci. U.S.A.">
        <title>Linking secondary metabolites to gene clusters through genome sequencing of six diverse Aspergillus species.</title>
        <authorList>
            <person name="Kaerboelling I."/>
            <person name="Vesth T.C."/>
            <person name="Frisvad J.C."/>
            <person name="Nybo J.L."/>
            <person name="Theobald S."/>
            <person name="Kuo A."/>
            <person name="Bowyer P."/>
            <person name="Matsuda Y."/>
            <person name="Mondo S."/>
            <person name="Lyhne E.K."/>
            <person name="Kogle M.E."/>
            <person name="Clum A."/>
            <person name="Lipzen A."/>
            <person name="Salamov A."/>
            <person name="Ngan C.Y."/>
            <person name="Daum C."/>
            <person name="Chiniquy J."/>
            <person name="Barry K."/>
            <person name="LaButti K."/>
            <person name="Haridas S."/>
            <person name="Simmons B.A."/>
            <person name="Magnuson J.K."/>
            <person name="Mortensen U.H."/>
            <person name="Larsen T.O."/>
            <person name="Grigoriev I.V."/>
            <person name="Baker S.E."/>
            <person name="Andersen M.R."/>
        </authorList>
    </citation>
    <scope>NUCLEOTIDE SEQUENCE [LARGE SCALE GENOMIC DNA]</scope>
    <source>
        <strain evidence="3 4">IBT 24754</strain>
    </source>
</reference>
<evidence type="ECO:0000256" key="1">
    <source>
        <dbReference type="SAM" id="MobiDB-lite"/>
    </source>
</evidence>
<dbReference type="GO" id="GO:0008061">
    <property type="term" value="F:chitin binding"/>
    <property type="evidence" value="ECO:0007669"/>
    <property type="project" value="InterPro"/>
</dbReference>
<dbReference type="AlphaFoldDB" id="A0A2T5M6K5"/>